<accession>A0A7R9KZT4</accession>
<protein>
    <recommendedName>
        <fullName evidence="4">NADH dehydrogenase [ubiquinone] 1 alpha subcomplex subunit 6</fullName>
    </recommendedName>
    <alternativeName>
        <fullName evidence="11">Complex I-B14</fullName>
    </alternativeName>
    <alternativeName>
        <fullName evidence="12">NADH-ubiquinone oxidoreductase B14 subunit</fullName>
    </alternativeName>
</protein>
<keyword evidence="9" id="KW-0496">Mitochondrion</keyword>
<evidence type="ECO:0000313" key="15">
    <source>
        <dbReference type="Proteomes" id="UP000759131"/>
    </source>
</evidence>
<proteinExistence type="inferred from homology"/>
<dbReference type="EMBL" id="CAJPIZ010010599">
    <property type="protein sequence ID" value="CAG2112634.1"/>
    <property type="molecule type" value="Genomic_DNA"/>
</dbReference>
<dbReference type="CDD" id="cd20266">
    <property type="entry name" value="Complex1_LYR_NDUFA6_LYRM6"/>
    <property type="match status" value="1"/>
</dbReference>
<evidence type="ECO:0000256" key="3">
    <source>
        <dbReference type="ARBA" id="ARBA00011790"/>
    </source>
</evidence>
<evidence type="ECO:0000256" key="7">
    <source>
        <dbReference type="ARBA" id="ARBA00022792"/>
    </source>
</evidence>
<dbReference type="GO" id="GO:0005743">
    <property type="term" value="C:mitochondrial inner membrane"/>
    <property type="evidence" value="ECO:0007669"/>
    <property type="project" value="UniProtKB-SubCell"/>
</dbReference>
<dbReference type="Proteomes" id="UP000759131">
    <property type="component" value="Unassembled WGS sequence"/>
</dbReference>
<keyword evidence="7" id="KW-0999">Mitochondrion inner membrane</keyword>
<evidence type="ECO:0000256" key="2">
    <source>
        <dbReference type="ARBA" id="ARBA00009508"/>
    </source>
</evidence>
<sequence length="183" mass="21326">MDAVCNVCFEPIYGRSEALMASTTGRVVSGAVRHVKPILSVDSVDARRRVKNLYKAWYRQIPVVSGAVRHVKPILSVDSVDARRRVKNLYKAWYRQIPYIKLDLELPVSEKQLRDKVKQLFFDNKHVEDIRVIDMLVIKGQMELNETINRYKQHTHVMAYFKESHNPRPKDFMSKFLSGHNAE</sequence>
<evidence type="ECO:0000256" key="11">
    <source>
        <dbReference type="ARBA" id="ARBA00030213"/>
    </source>
</evidence>
<dbReference type="GO" id="GO:0045271">
    <property type="term" value="C:respiratory chain complex I"/>
    <property type="evidence" value="ECO:0007669"/>
    <property type="project" value="InterPro"/>
</dbReference>
<evidence type="ECO:0000256" key="6">
    <source>
        <dbReference type="ARBA" id="ARBA00022660"/>
    </source>
</evidence>
<evidence type="ECO:0000256" key="10">
    <source>
        <dbReference type="ARBA" id="ARBA00023136"/>
    </source>
</evidence>
<dbReference type="InterPro" id="IPR045299">
    <property type="entry name" value="Complex1_LYR_NDUFA6_LYRM6"/>
</dbReference>
<dbReference type="EMBL" id="OC865174">
    <property type="protein sequence ID" value="CAD7632204.1"/>
    <property type="molecule type" value="Genomic_DNA"/>
</dbReference>
<evidence type="ECO:0000256" key="1">
    <source>
        <dbReference type="ARBA" id="ARBA00004443"/>
    </source>
</evidence>
<comment type="function">
    <text evidence="13">Accessory subunit of the mitochondrial membrane respiratory chain NADH dehydrogenase (Complex I), that is believed to be not involved in catalysis. Required for proper complex I assembly. Complex I functions in the transfer of electrons from NADH to the respiratory chain. The immediate electron acceptor for the enzyme is believed to be ubiquinone.</text>
</comment>
<evidence type="ECO:0000256" key="12">
    <source>
        <dbReference type="ARBA" id="ARBA00032352"/>
    </source>
</evidence>
<keyword evidence="5" id="KW-0813">Transport</keyword>
<dbReference type="OrthoDB" id="14535at2759"/>
<evidence type="ECO:0000256" key="13">
    <source>
        <dbReference type="ARBA" id="ARBA00046116"/>
    </source>
</evidence>
<comment type="subunit">
    <text evidence="3">Mammalian complex I is composed of 45 different subunits.</text>
</comment>
<dbReference type="InterPro" id="IPR016488">
    <property type="entry name" value="NADH_Ub_cplx-1_asu_su-6"/>
</dbReference>
<keyword evidence="6" id="KW-0679">Respiratory chain</keyword>
<gene>
    <name evidence="14" type="ORF">OSB1V03_LOCUS12609</name>
</gene>
<evidence type="ECO:0000256" key="9">
    <source>
        <dbReference type="ARBA" id="ARBA00023128"/>
    </source>
</evidence>
<evidence type="ECO:0000313" key="14">
    <source>
        <dbReference type="EMBL" id="CAD7632204.1"/>
    </source>
</evidence>
<organism evidence="14">
    <name type="scientific">Medioppia subpectinata</name>
    <dbReference type="NCBI Taxonomy" id="1979941"/>
    <lineage>
        <taxon>Eukaryota</taxon>
        <taxon>Metazoa</taxon>
        <taxon>Ecdysozoa</taxon>
        <taxon>Arthropoda</taxon>
        <taxon>Chelicerata</taxon>
        <taxon>Arachnida</taxon>
        <taxon>Acari</taxon>
        <taxon>Acariformes</taxon>
        <taxon>Sarcoptiformes</taxon>
        <taxon>Oribatida</taxon>
        <taxon>Brachypylina</taxon>
        <taxon>Oppioidea</taxon>
        <taxon>Oppiidae</taxon>
        <taxon>Medioppia</taxon>
    </lineage>
</organism>
<comment type="similarity">
    <text evidence="2">Belongs to the complex I LYR family.</text>
</comment>
<evidence type="ECO:0000256" key="8">
    <source>
        <dbReference type="ARBA" id="ARBA00022982"/>
    </source>
</evidence>
<dbReference type="GO" id="GO:0006979">
    <property type="term" value="P:response to oxidative stress"/>
    <property type="evidence" value="ECO:0007669"/>
    <property type="project" value="TreeGrafter"/>
</dbReference>
<evidence type="ECO:0000256" key="5">
    <source>
        <dbReference type="ARBA" id="ARBA00022448"/>
    </source>
</evidence>
<comment type="subcellular location">
    <subcellularLocation>
        <location evidence="1">Mitochondrion inner membrane</location>
        <topology evidence="1">Peripheral membrane protein</topology>
        <orientation evidence="1">Matrix side</orientation>
    </subcellularLocation>
</comment>
<dbReference type="PANTHER" id="PTHR12964:SF0">
    <property type="entry name" value="NADH DEHYDROGENASE [UBIQUINONE] 1 ALPHA SUBCOMPLEX SUBUNIT 6"/>
    <property type="match status" value="1"/>
</dbReference>
<evidence type="ECO:0000256" key="4">
    <source>
        <dbReference type="ARBA" id="ARBA00016386"/>
    </source>
</evidence>
<keyword evidence="10" id="KW-0472">Membrane</keyword>
<dbReference type="PANTHER" id="PTHR12964">
    <property type="entry name" value="NADH-UBIQUINONE OXIDOREDUCTASE B14 SUBUNIT"/>
    <property type="match status" value="1"/>
</dbReference>
<name>A0A7R9KZT4_9ACAR</name>
<keyword evidence="15" id="KW-1185">Reference proteome</keyword>
<keyword evidence="8" id="KW-0249">Electron transport</keyword>
<dbReference type="AlphaFoldDB" id="A0A7R9KZT4"/>
<reference evidence="14" key="1">
    <citation type="submission" date="2020-11" db="EMBL/GenBank/DDBJ databases">
        <authorList>
            <person name="Tran Van P."/>
        </authorList>
    </citation>
    <scope>NUCLEOTIDE SEQUENCE</scope>
</reference>